<name>A0A1H6V4K6_9BACT</name>
<dbReference type="RefSeq" id="WP_090336002.1">
    <property type="nucleotide sequence ID" value="NZ_FNXY01000004.1"/>
</dbReference>
<dbReference type="Pfam" id="PF00535">
    <property type="entry name" value="Glycos_transf_2"/>
    <property type="match status" value="1"/>
</dbReference>
<dbReference type="Proteomes" id="UP000199532">
    <property type="component" value="Unassembled WGS sequence"/>
</dbReference>
<feature type="domain" description="Glycosyltransferase 2-like" evidence="4">
    <location>
        <begin position="46"/>
        <end position="175"/>
    </location>
</feature>
<dbReference type="PANTHER" id="PTHR43630:SF1">
    <property type="entry name" value="POLY-BETA-1,6-N-ACETYL-D-GLUCOSAMINE SYNTHASE"/>
    <property type="match status" value="1"/>
</dbReference>
<dbReference type="GO" id="GO:0016757">
    <property type="term" value="F:glycosyltransferase activity"/>
    <property type="evidence" value="ECO:0007669"/>
    <property type="project" value="UniProtKB-KW"/>
</dbReference>
<evidence type="ECO:0000256" key="1">
    <source>
        <dbReference type="ARBA" id="ARBA00006739"/>
    </source>
</evidence>
<proteinExistence type="inferred from homology"/>
<dbReference type="SUPFAM" id="SSF53448">
    <property type="entry name" value="Nucleotide-diphospho-sugar transferases"/>
    <property type="match status" value="1"/>
</dbReference>
<evidence type="ECO:0000256" key="2">
    <source>
        <dbReference type="ARBA" id="ARBA00022676"/>
    </source>
</evidence>
<keyword evidence="3 5" id="KW-0808">Transferase</keyword>
<dbReference type="InterPro" id="IPR001173">
    <property type="entry name" value="Glyco_trans_2-like"/>
</dbReference>
<evidence type="ECO:0000256" key="3">
    <source>
        <dbReference type="ARBA" id="ARBA00022679"/>
    </source>
</evidence>
<dbReference type="OrthoDB" id="1016922at2"/>
<protein>
    <submittedName>
        <fullName evidence="5">Glycosyltransferase involved in cell wall bisynthesis</fullName>
    </submittedName>
</protein>
<accession>A0A1H6V4K6</accession>
<evidence type="ECO:0000259" key="4">
    <source>
        <dbReference type="Pfam" id="PF00535"/>
    </source>
</evidence>
<dbReference type="Gene3D" id="3.90.550.10">
    <property type="entry name" value="Spore Coat Polysaccharide Biosynthesis Protein SpsA, Chain A"/>
    <property type="match status" value="1"/>
</dbReference>
<dbReference type="AlphaFoldDB" id="A0A1H6V4K6"/>
<evidence type="ECO:0000313" key="5">
    <source>
        <dbReference type="EMBL" id="SEI99579.1"/>
    </source>
</evidence>
<dbReference type="EMBL" id="FNXY01000004">
    <property type="protein sequence ID" value="SEI99579.1"/>
    <property type="molecule type" value="Genomic_DNA"/>
</dbReference>
<dbReference type="InterPro" id="IPR029044">
    <property type="entry name" value="Nucleotide-diphossugar_trans"/>
</dbReference>
<keyword evidence="6" id="KW-1185">Reference proteome</keyword>
<dbReference type="STRING" id="408657.SAMN04487995_2937"/>
<comment type="similarity">
    <text evidence="1">Belongs to the glycosyltransferase 2 family.</text>
</comment>
<dbReference type="PANTHER" id="PTHR43630">
    <property type="entry name" value="POLY-BETA-1,6-N-ACETYL-D-GLUCOSAMINE SYNTHASE"/>
    <property type="match status" value="1"/>
</dbReference>
<reference evidence="5 6" key="1">
    <citation type="submission" date="2016-10" db="EMBL/GenBank/DDBJ databases">
        <authorList>
            <person name="de Groot N.N."/>
        </authorList>
    </citation>
    <scope>NUCLEOTIDE SEQUENCE [LARGE SCALE GENOMIC DNA]</scope>
    <source>
        <strain evidence="5 6">DSM 19938</strain>
    </source>
</reference>
<organism evidence="5 6">
    <name type="scientific">Dyadobacter koreensis</name>
    <dbReference type="NCBI Taxonomy" id="408657"/>
    <lineage>
        <taxon>Bacteria</taxon>
        <taxon>Pseudomonadati</taxon>
        <taxon>Bacteroidota</taxon>
        <taxon>Cytophagia</taxon>
        <taxon>Cytophagales</taxon>
        <taxon>Spirosomataceae</taxon>
        <taxon>Dyadobacter</taxon>
    </lineage>
</organism>
<dbReference type="CDD" id="cd00761">
    <property type="entry name" value="Glyco_tranf_GTA_type"/>
    <property type="match status" value="1"/>
</dbReference>
<evidence type="ECO:0000313" key="6">
    <source>
        <dbReference type="Proteomes" id="UP000199532"/>
    </source>
</evidence>
<keyword evidence="2" id="KW-0328">Glycosyltransferase</keyword>
<sequence length="294" mass="33468">MSTFSLPKWIKPHLFLNKRFIDLTEAEIDTLKERLGALRNDNPEVTVAIPAWNEENNIYRTLSSLADSKTKYKVELIVINNNSSDATQQVLDKLGVRSYFQQIQGTPYARQMGLDKAMGKFYLCADADTFYPPQWIDLMVDPMTKTAEVTGVYGRYSFLPPRGEGRLGLWFYELLTGIIIRVRQNRREHLNVYGFNMGFVTEIGLSTGGFNVSSSRVYAGVIGNDTTNDAEDGRMARNLKTKGRLHLVTDPGARVFTSPRRLLDDGSIWNAFLKRTKRQLMILPEYLMGKKVVH</sequence>
<gene>
    <name evidence="5" type="ORF">SAMN04487995_2937</name>
</gene>